<comment type="function">
    <text evidence="1">NDH-1 shuttles electrons from NADH, via FMN and iron-sulfur (Fe-S) centers, to quinones in the respiratory chain. Couples the redox reaction to proton translocation (for every two electrons transferred, four hydrogen ions are translocated across the cytoplasmic membrane), and thus conserves the redox energy in a proton gradient.</text>
</comment>
<comment type="similarity">
    <text evidence="1">Belongs to the complex I subunit 6 family.</text>
</comment>
<feature type="transmembrane region" description="Helical" evidence="1">
    <location>
        <begin position="42"/>
        <end position="63"/>
    </location>
</feature>
<dbReference type="Gene3D" id="1.20.120.1200">
    <property type="entry name" value="NADH-ubiquinone/plastoquinone oxidoreductase chain 6, subunit NuoJ"/>
    <property type="match status" value="1"/>
</dbReference>
<dbReference type="NCBIfam" id="NF005165">
    <property type="entry name" value="PRK06638.1-5"/>
    <property type="match status" value="1"/>
</dbReference>
<dbReference type="EMBL" id="LT629792">
    <property type="protein sequence ID" value="SDU01975.1"/>
    <property type="molecule type" value="Genomic_DNA"/>
</dbReference>
<keyword evidence="1" id="KW-0472">Membrane</keyword>
<dbReference type="PANTHER" id="PTHR33269:SF19">
    <property type="entry name" value="NADH-QUINONE OXIDOREDUCTASE SUBUNIT J"/>
    <property type="match status" value="1"/>
</dbReference>
<feature type="compositionally biased region" description="Polar residues" evidence="2">
    <location>
        <begin position="349"/>
        <end position="361"/>
    </location>
</feature>
<keyword evidence="1" id="KW-0520">NAD</keyword>
<feature type="transmembrane region" description="Helical" evidence="1">
    <location>
        <begin position="154"/>
        <end position="174"/>
    </location>
</feature>
<comment type="catalytic activity">
    <reaction evidence="1">
        <text>a quinone + NADH + 5 H(+)(in) = a quinol + NAD(+) + 4 H(+)(out)</text>
        <dbReference type="Rhea" id="RHEA:57888"/>
        <dbReference type="ChEBI" id="CHEBI:15378"/>
        <dbReference type="ChEBI" id="CHEBI:24646"/>
        <dbReference type="ChEBI" id="CHEBI:57540"/>
        <dbReference type="ChEBI" id="CHEBI:57945"/>
        <dbReference type="ChEBI" id="CHEBI:132124"/>
    </reaction>
</comment>
<evidence type="ECO:0000313" key="3">
    <source>
        <dbReference type="EMBL" id="SDU01975.1"/>
    </source>
</evidence>
<keyword evidence="1" id="KW-0874">Quinone</keyword>
<accession>A0ABY0V9Z4</accession>
<dbReference type="InterPro" id="IPR001457">
    <property type="entry name" value="NADH_UbQ/plastoQ_OxRdtase_su6"/>
</dbReference>
<keyword evidence="4" id="KW-1185">Reference proteome</keyword>
<keyword evidence="1" id="KW-1133">Transmembrane helix</keyword>
<dbReference type="PANTHER" id="PTHR33269">
    <property type="entry name" value="NADH-UBIQUINONE OXIDOREDUCTASE CHAIN 6"/>
    <property type="match status" value="1"/>
</dbReference>
<protein>
    <recommendedName>
        <fullName evidence="1">NADH-quinone oxidoreductase subunit J</fullName>
        <ecNumber evidence="1">7.1.1.-</ecNumber>
    </recommendedName>
</protein>
<dbReference type="InterPro" id="IPR042106">
    <property type="entry name" value="Nuo/plastoQ_OxRdtase_6_NuoJ"/>
</dbReference>
<evidence type="ECO:0000313" key="4">
    <source>
        <dbReference type="Proteomes" id="UP000198976"/>
    </source>
</evidence>
<dbReference type="EC" id="7.1.1.-" evidence="1"/>
<keyword evidence="1" id="KW-1003">Cell membrane</keyword>
<organism evidence="3 4">
    <name type="scientific">Schaalia radingae</name>
    <dbReference type="NCBI Taxonomy" id="131110"/>
    <lineage>
        <taxon>Bacteria</taxon>
        <taxon>Bacillati</taxon>
        <taxon>Actinomycetota</taxon>
        <taxon>Actinomycetes</taxon>
        <taxon>Actinomycetales</taxon>
        <taxon>Actinomycetaceae</taxon>
        <taxon>Schaalia</taxon>
    </lineage>
</organism>
<keyword evidence="1" id="KW-0812">Transmembrane</keyword>
<name>A0ABY0V9Z4_9ACTO</name>
<reference evidence="3 4" key="1">
    <citation type="submission" date="2016-10" db="EMBL/GenBank/DDBJ databases">
        <authorList>
            <person name="Varghese N."/>
            <person name="Submissions S."/>
        </authorList>
    </citation>
    <scope>NUCLEOTIDE SEQUENCE [LARGE SCALE GENOMIC DNA]</scope>
    <source>
        <strain evidence="3 4">DSM 9169</strain>
    </source>
</reference>
<feature type="region of interest" description="Disordered" evidence="2">
    <location>
        <begin position="270"/>
        <end position="370"/>
    </location>
</feature>
<comment type="subcellular location">
    <subcellularLocation>
        <location evidence="1">Cell membrane</location>
        <topology evidence="1">Multi-pass membrane protein</topology>
    </subcellularLocation>
</comment>
<proteinExistence type="inferred from homology"/>
<dbReference type="Pfam" id="PF00499">
    <property type="entry name" value="Oxidored_q3"/>
    <property type="match status" value="1"/>
</dbReference>
<gene>
    <name evidence="3" type="ORF">SAMN04489714_1662</name>
</gene>
<feature type="transmembrane region" description="Helical" evidence="1">
    <location>
        <begin position="15"/>
        <end position="35"/>
    </location>
</feature>
<feature type="transmembrane region" description="Helical" evidence="1">
    <location>
        <begin position="69"/>
        <end position="89"/>
    </location>
</feature>
<dbReference type="Proteomes" id="UP000198976">
    <property type="component" value="Chromosome I"/>
</dbReference>
<evidence type="ECO:0000256" key="1">
    <source>
        <dbReference type="RuleBase" id="RU004429"/>
    </source>
</evidence>
<feature type="transmembrane region" description="Helical" evidence="1">
    <location>
        <begin position="101"/>
        <end position="122"/>
    </location>
</feature>
<evidence type="ECO:0000256" key="2">
    <source>
        <dbReference type="SAM" id="MobiDB-lite"/>
    </source>
</evidence>
<sequence>MTETAWPLMGSTGEAILFSCVAVVMVLGALGVLFFKKAAYSAICMVAVMIGLAVLFIALGAPFLGAVQVVVYTGAIMMLFLFVIMMIGLGATDGYQFQSRGAITAACIGGLGMIAIFAGIGAKTVLSASKASSVDPYSNEPVTSLASSLFADHWMSMELAGTLLITAAIGAMLLTHTDRLGPSFNQRTTAEAKMKAFKESGRHIGQLPAPGVFAHSNATDVPAIGGDTLAPVEDSVPRVFRVRGLGRSLNQVAPDIAESLQLTRAGLLDDSPFKAGKNVSVPRSGAWGMPGPSAPTGLNQPEASAADRNAQAETSANEADPKGMGEVQTAPDAGQANTDHVQGPGANAGPTQGGSNNNAQPHTPGEGAAK</sequence>